<dbReference type="Gene3D" id="3.40.50.1580">
    <property type="entry name" value="Nucleoside phosphorylase domain"/>
    <property type="match status" value="1"/>
</dbReference>
<comment type="function">
    <text evidence="5">Catalyzes the reversible phosphorolytic breakdown of the N-glycosidic bond in the beta-(deoxy)ribonucleoside molecules, with the formation of the corresponding free purine bases and pentose-1-phosphate.</text>
</comment>
<dbReference type="GO" id="GO:0004731">
    <property type="term" value="F:purine-nucleoside phosphorylase activity"/>
    <property type="evidence" value="ECO:0007669"/>
    <property type="project" value="UniProtKB-UniRule"/>
</dbReference>
<dbReference type="InterPro" id="IPR004402">
    <property type="entry name" value="DeoD-type"/>
</dbReference>
<evidence type="ECO:0000313" key="7">
    <source>
        <dbReference type="EMBL" id="VYU28939.1"/>
    </source>
</evidence>
<dbReference type="RefSeq" id="WP_007286955.1">
    <property type="nucleotide sequence ID" value="NZ_CABIXZ010000001.1"/>
</dbReference>
<feature type="binding site" description="in other chain" evidence="5">
    <location>
        <position position="30"/>
    </location>
    <ligand>
        <name>phosphate</name>
        <dbReference type="ChEBI" id="CHEBI:43474"/>
        <note>ligand shared between dimeric partners</note>
    </ligand>
</feature>
<feature type="binding site" evidence="5">
    <location>
        <position position="10"/>
    </location>
    <ligand>
        <name>a purine D-ribonucleoside</name>
        <dbReference type="ChEBI" id="CHEBI:142355"/>
        <note>ligand shared between dimeric partners</note>
    </ligand>
</feature>
<comment type="subunit">
    <text evidence="5">Homohexamer; trimer of homodimers.</text>
</comment>
<dbReference type="PROSITE" id="PS01232">
    <property type="entry name" value="PNP_UDP_1"/>
    <property type="match status" value="1"/>
</dbReference>
<dbReference type="AlphaFoldDB" id="A0A6N3DPA2"/>
<proteinExistence type="inferred from homology"/>
<dbReference type="PANTHER" id="PTHR43691">
    <property type="entry name" value="URIDINE PHOSPHORYLASE"/>
    <property type="match status" value="1"/>
</dbReference>
<evidence type="ECO:0000256" key="2">
    <source>
        <dbReference type="ARBA" id="ARBA00022676"/>
    </source>
</evidence>
<dbReference type="EC" id="2.4.2.1" evidence="5"/>
<dbReference type="GO" id="GO:0042278">
    <property type="term" value="P:purine nucleoside metabolic process"/>
    <property type="evidence" value="ECO:0007669"/>
    <property type="project" value="UniProtKB-UniRule"/>
</dbReference>
<dbReference type="GO" id="GO:0004850">
    <property type="term" value="F:uridine phosphorylase activity"/>
    <property type="evidence" value="ECO:0007669"/>
    <property type="project" value="UniProtKB-EC"/>
</dbReference>
<dbReference type="GO" id="GO:0005829">
    <property type="term" value="C:cytosol"/>
    <property type="evidence" value="ECO:0007669"/>
    <property type="project" value="TreeGrafter"/>
</dbReference>
<feature type="site" description="Important for catalytic activity" evidence="5">
    <location>
        <position position="224"/>
    </location>
</feature>
<dbReference type="Pfam" id="PF01048">
    <property type="entry name" value="PNP_UDP_1"/>
    <property type="match status" value="1"/>
</dbReference>
<dbReference type="SUPFAM" id="SSF53167">
    <property type="entry name" value="Purine and uridine phosphorylases"/>
    <property type="match status" value="1"/>
</dbReference>
<feature type="binding site" description="in other chain" evidence="5">
    <location>
        <begin position="186"/>
        <end position="188"/>
    </location>
    <ligand>
        <name>a purine D-ribonucleoside</name>
        <dbReference type="ChEBI" id="CHEBI:142355"/>
        <note>ligand shared between dimeric partners</note>
    </ligand>
</feature>
<dbReference type="InterPro" id="IPR000845">
    <property type="entry name" value="Nucleoside_phosphorylase_d"/>
</dbReference>
<gene>
    <name evidence="5 7" type="primary">deoD</name>
    <name evidence="7" type="ORF">IBLFYP30_02258</name>
</gene>
<feature type="binding site" description="in other chain" evidence="5">
    <location>
        <position position="26"/>
    </location>
    <ligand>
        <name>phosphate</name>
        <dbReference type="ChEBI" id="CHEBI:43474"/>
        <note>ligand shared between dimeric partners</note>
    </ligand>
</feature>
<comment type="similarity">
    <text evidence="1 5">Belongs to the PNP/UDP phosphorylase family.</text>
</comment>
<evidence type="ECO:0000256" key="5">
    <source>
        <dbReference type="HAMAP-Rule" id="MF_01627"/>
    </source>
</evidence>
<dbReference type="NCBIfam" id="NF004489">
    <property type="entry name" value="PRK05819.1"/>
    <property type="match status" value="1"/>
</dbReference>
<accession>A0A6N3DPA2</accession>
<dbReference type="GeneID" id="89565107"/>
<reference evidence="7" key="1">
    <citation type="submission" date="2019-11" db="EMBL/GenBank/DDBJ databases">
        <authorList>
            <person name="Feng L."/>
        </authorList>
    </citation>
    <scope>NUCLEOTIDE SEQUENCE</scope>
    <source>
        <strain evidence="7">IbartlettiiLFYP30</strain>
    </source>
</reference>
<evidence type="ECO:0000256" key="4">
    <source>
        <dbReference type="ARBA" id="ARBA00048447"/>
    </source>
</evidence>
<evidence type="ECO:0000256" key="3">
    <source>
        <dbReference type="ARBA" id="ARBA00022679"/>
    </source>
</evidence>
<feature type="binding site" description="in other chain" evidence="5">
    <location>
        <begin position="93"/>
        <end position="96"/>
    </location>
    <ligand>
        <name>phosphate</name>
        <dbReference type="ChEBI" id="CHEBI:43474"/>
        <note>ligand shared between dimeric partners</note>
    </ligand>
</feature>
<keyword evidence="3 5" id="KW-0808">Transferase</keyword>
<dbReference type="CDD" id="cd09006">
    <property type="entry name" value="PNP_EcPNPI-like"/>
    <property type="match status" value="1"/>
</dbReference>
<organism evidence="7">
    <name type="scientific">Intestinibacter bartlettii</name>
    <dbReference type="NCBI Taxonomy" id="261299"/>
    <lineage>
        <taxon>Bacteria</taxon>
        <taxon>Bacillati</taxon>
        <taxon>Bacillota</taxon>
        <taxon>Clostridia</taxon>
        <taxon>Peptostreptococcales</taxon>
        <taxon>Peptostreptococcaceae</taxon>
        <taxon>Intestinibacter</taxon>
    </lineage>
</organism>
<feature type="domain" description="Nucleoside phosphorylase" evidence="6">
    <location>
        <begin position="22"/>
        <end position="228"/>
    </location>
</feature>
<feature type="binding site" evidence="5">
    <location>
        <position position="49"/>
    </location>
    <ligand>
        <name>phosphate</name>
        <dbReference type="ChEBI" id="CHEBI:43474"/>
        <note>ligand shared between dimeric partners</note>
    </ligand>
</feature>
<dbReference type="EMBL" id="CACRUE010000033">
    <property type="protein sequence ID" value="VYU28939.1"/>
    <property type="molecule type" value="Genomic_DNA"/>
</dbReference>
<dbReference type="InterPro" id="IPR018016">
    <property type="entry name" value="Nucleoside_phosphorylase_CS"/>
</dbReference>
<dbReference type="NCBIfam" id="TIGR00107">
    <property type="entry name" value="deoD"/>
    <property type="match status" value="1"/>
</dbReference>
<comment type="catalytic activity">
    <reaction evidence="5">
        <text>a purine 2'-deoxy-D-ribonucleoside + phosphate = a purine nucleobase + 2-deoxy-alpha-D-ribose 1-phosphate</text>
        <dbReference type="Rhea" id="RHEA:36431"/>
        <dbReference type="ChEBI" id="CHEBI:26386"/>
        <dbReference type="ChEBI" id="CHEBI:43474"/>
        <dbReference type="ChEBI" id="CHEBI:57259"/>
        <dbReference type="ChEBI" id="CHEBI:142361"/>
        <dbReference type="EC" id="2.4.2.1"/>
    </reaction>
</comment>
<protein>
    <recommendedName>
        <fullName evidence="5">Purine nucleoside phosphorylase DeoD-type</fullName>
        <shortName evidence="5">PNP</shortName>
        <ecNumber evidence="5">2.4.2.1</ecNumber>
    </recommendedName>
</protein>
<comment type="catalytic activity">
    <reaction evidence="5">
        <text>a purine D-ribonucleoside + phosphate = a purine nucleobase + alpha-D-ribose 1-phosphate</text>
        <dbReference type="Rhea" id="RHEA:19805"/>
        <dbReference type="ChEBI" id="CHEBI:26386"/>
        <dbReference type="ChEBI" id="CHEBI:43474"/>
        <dbReference type="ChEBI" id="CHEBI:57720"/>
        <dbReference type="ChEBI" id="CHEBI:142355"/>
        <dbReference type="EC" id="2.4.2.1"/>
    </reaction>
</comment>
<name>A0A6N3DPA2_9FIRM</name>
<dbReference type="PANTHER" id="PTHR43691:SF11">
    <property type="entry name" value="FI09636P-RELATED"/>
    <property type="match status" value="1"/>
</dbReference>
<dbReference type="GO" id="GO:0006218">
    <property type="term" value="P:uridine catabolic process"/>
    <property type="evidence" value="ECO:0007669"/>
    <property type="project" value="TreeGrafter"/>
</dbReference>
<sequence length="239" mass="25707">MSKSPVPTPHLEAKVGDIAETVLLPGDPLRAKFIAETFLEDVVQYNTVRGMYGYTGYYNGKRISVQGSGMGMPSMGIYSYELIHFYGVKNLIRIGSAGAISDKLNLHDVVIGMAASTDSNYSTQYNLPGTYAPTASFELLEKAVNAGRELNIETTVGNIVSSDVFYGDNGLEGLKSWQKMGALCVEMEAAALYMNAARAGVNALCIVTISDCPLRGLETTSAERQTAFTNMMKIALSLA</sequence>
<comment type="catalytic activity">
    <reaction evidence="4">
        <text>uridine + phosphate = alpha-D-ribose 1-phosphate + uracil</text>
        <dbReference type="Rhea" id="RHEA:24388"/>
        <dbReference type="ChEBI" id="CHEBI:16704"/>
        <dbReference type="ChEBI" id="CHEBI:17568"/>
        <dbReference type="ChEBI" id="CHEBI:43474"/>
        <dbReference type="ChEBI" id="CHEBI:57720"/>
        <dbReference type="EC" id="2.4.2.3"/>
    </reaction>
</comment>
<dbReference type="HAMAP" id="MF_01627">
    <property type="entry name" value="Pur_nucleosid_phosp"/>
    <property type="match status" value="1"/>
</dbReference>
<dbReference type="InterPro" id="IPR035994">
    <property type="entry name" value="Nucleoside_phosphorylase_sf"/>
</dbReference>
<feature type="binding site" description="in other chain" evidence="5">
    <location>
        <begin position="210"/>
        <end position="211"/>
    </location>
    <ligand>
        <name>a purine D-ribonucleoside</name>
        <dbReference type="ChEBI" id="CHEBI:142355"/>
        <note>ligand shared between dimeric partners</note>
    </ligand>
</feature>
<evidence type="ECO:0000256" key="1">
    <source>
        <dbReference type="ARBA" id="ARBA00010456"/>
    </source>
</evidence>
<evidence type="ECO:0000259" key="6">
    <source>
        <dbReference type="Pfam" id="PF01048"/>
    </source>
</evidence>
<feature type="active site" description="Proton donor" evidence="5">
    <location>
        <position position="211"/>
    </location>
</feature>
<keyword evidence="2 5" id="KW-0328">Glycosyltransferase</keyword>